<name>A6GAQ4_9BACT</name>
<comment type="caution">
    <text evidence="1">The sequence shown here is derived from an EMBL/GenBank/DDBJ whole genome shotgun (WGS) entry which is preliminary data.</text>
</comment>
<dbReference type="Proteomes" id="UP000005801">
    <property type="component" value="Unassembled WGS sequence"/>
</dbReference>
<reference evidence="1 2" key="1">
    <citation type="submission" date="2007-06" db="EMBL/GenBank/DDBJ databases">
        <authorList>
            <person name="Shimkets L."/>
            <person name="Ferriera S."/>
            <person name="Johnson J."/>
            <person name="Kravitz S."/>
            <person name="Beeson K."/>
            <person name="Sutton G."/>
            <person name="Rogers Y.-H."/>
            <person name="Friedman R."/>
            <person name="Frazier M."/>
            <person name="Venter J.C."/>
        </authorList>
    </citation>
    <scope>NUCLEOTIDE SEQUENCE [LARGE SCALE GENOMIC DNA]</scope>
    <source>
        <strain evidence="1 2">SIR-1</strain>
    </source>
</reference>
<sequence length="71" mass="7743">EVARVAFKAGRESMRRQVVAIIEHLLVADGSTKLDGVTQRSTSADPSQLARTEALREIVDDVDLLAHVESN</sequence>
<gene>
    <name evidence="1" type="ORF">PPSIR1_19774</name>
</gene>
<dbReference type="AlphaFoldDB" id="A6GAQ4"/>
<feature type="non-terminal residue" evidence="1">
    <location>
        <position position="1"/>
    </location>
</feature>
<protein>
    <submittedName>
        <fullName evidence="1">Uncharacterized protein</fullName>
    </submittedName>
</protein>
<keyword evidence="2" id="KW-1185">Reference proteome</keyword>
<evidence type="ECO:0000313" key="1">
    <source>
        <dbReference type="EMBL" id="EDM77116.1"/>
    </source>
</evidence>
<dbReference type="RefSeq" id="WP_006973796.1">
    <property type="nucleotide sequence ID" value="NZ_ABCS01000052.1"/>
</dbReference>
<proteinExistence type="predicted"/>
<organism evidence="1 2">
    <name type="scientific">Plesiocystis pacifica SIR-1</name>
    <dbReference type="NCBI Taxonomy" id="391625"/>
    <lineage>
        <taxon>Bacteria</taxon>
        <taxon>Pseudomonadati</taxon>
        <taxon>Myxococcota</taxon>
        <taxon>Polyangia</taxon>
        <taxon>Nannocystales</taxon>
        <taxon>Nannocystaceae</taxon>
        <taxon>Plesiocystis</taxon>
    </lineage>
</organism>
<accession>A6GAQ4</accession>
<dbReference type="EMBL" id="ABCS01000052">
    <property type="protein sequence ID" value="EDM77116.1"/>
    <property type="molecule type" value="Genomic_DNA"/>
</dbReference>
<evidence type="ECO:0000313" key="2">
    <source>
        <dbReference type="Proteomes" id="UP000005801"/>
    </source>
</evidence>